<evidence type="ECO:0000256" key="1">
    <source>
        <dbReference type="SAM" id="MobiDB-lite"/>
    </source>
</evidence>
<feature type="compositionally biased region" description="Pro residues" evidence="1">
    <location>
        <begin position="116"/>
        <end position="126"/>
    </location>
</feature>
<feature type="compositionally biased region" description="Polar residues" evidence="1">
    <location>
        <begin position="189"/>
        <end position="198"/>
    </location>
</feature>
<protein>
    <submittedName>
        <fullName evidence="2">Uncharacterized protein</fullName>
    </submittedName>
</protein>
<feature type="compositionally biased region" description="Low complexity" evidence="1">
    <location>
        <begin position="144"/>
        <end position="163"/>
    </location>
</feature>
<organism evidence="2 3">
    <name type="scientific">Saguinus oedipus</name>
    <name type="common">Cotton-top tamarin</name>
    <name type="synonym">Oedipomidas oedipus</name>
    <dbReference type="NCBI Taxonomy" id="9490"/>
    <lineage>
        <taxon>Eukaryota</taxon>
        <taxon>Metazoa</taxon>
        <taxon>Chordata</taxon>
        <taxon>Craniata</taxon>
        <taxon>Vertebrata</taxon>
        <taxon>Euteleostomi</taxon>
        <taxon>Mammalia</taxon>
        <taxon>Eutheria</taxon>
        <taxon>Euarchontoglires</taxon>
        <taxon>Primates</taxon>
        <taxon>Haplorrhini</taxon>
        <taxon>Platyrrhini</taxon>
        <taxon>Cebidae</taxon>
        <taxon>Callitrichinae</taxon>
        <taxon>Saguinus</taxon>
    </lineage>
</organism>
<gene>
    <name evidence="2" type="ORF">P7K49_010203</name>
</gene>
<feature type="compositionally biased region" description="Low complexity" evidence="1">
    <location>
        <begin position="106"/>
        <end position="115"/>
    </location>
</feature>
<sequence length="206" mass="20441">MPVANLSRPNSRLMLALSLGPGPPLQGSSSAQIAYHGVSRASSCLPAACPGPKLLLQAQPPQAWLLPAPGPSGPSICLSVDPLNLTVASAQPSSCLCGSLSPQSQSPALPWSPQAKPVPPGGPPVPSVGLLASSPCPECLQVSLSGPSSSSRRLLRSNLPASPGSQLPEAFVGPKARALDSGSPGLPSSCLTLASPGSASAHPGHL</sequence>
<dbReference type="EMBL" id="JASSZA010000005">
    <property type="protein sequence ID" value="KAK2110457.1"/>
    <property type="molecule type" value="Genomic_DNA"/>
</dbReference>
<comment type="caution">
    <text evidence="2">The sequence shown here is derived from an EMBL/GenBank/DDBJ whole genome shotgun (WGS) entry which is preliminary data.</text>
</comment>
<reference evidence="2 3" key="1">
    <citation type="submission" date="2023-05" db="EMBL/GenBank/DDBJ databases">
        <title>B98-5 Cell Line De Novo Hybrid Assembly: An Optical Mapping Approach.</title>
        <authorList>
            <person name="Kananen K."/>
            <person name="Auerbach J.A."/>
            <person name="Kautto E."/>
            <person name="Blachly J.S."/>
        </authorList>
    </citation>
    <scope>NUCLEOTIDE SEQUENCE [LARGE SCALE GENOMIC DNA]</scope>
    <source>
        <strain evidence="2">B95-8</strain>
        <tissue evidence="2">Cell line</tissue>
    </source>
</reference>
<evidence type="ECO:0000313" key="2">
    <source>
        <dbReference type="EMBL" id="KAK2110457.1"/>
    </source>
</evidence>
<accession>A0ABQ9VMM2</accession>
<evidence type="ECO:0000313" key="3">
    <source>
        <dbReference type="Proteomes" id="UP001266305"/>
    </source>
</evidence>
<keyword evidence="3" id="KW-1185">Reference proteome</keyword>
<name>A0ABQ9VMM2_SAGOE</name>
<dbReference type="Proteomes" id="UP001266305">
    <property type="component" value="Unassembled WGS sequence"/>
</dbReference>
<feature type="region of interest" description="Disordered" evidence="1">
    <location>
        <begin position="144"/>
        <end position="206"/>
    </location>
</feature>
<proteinExistence type="predicted"/>
<feature type="region of interest" description="Disordered" evidence="1">
    <location>
        <begin position="106"/>
        <end position="126"/>
    </location>
</feature>